<dbReference type="SUPFAM" id="SSF50475">
    <property type="entry name" value="FMN-binding split barrel"/>
    <property type="match status" value="1"/>
</dbReference>
<keyword evidence="2" id="KW-1185">Reference proteome</keyword>
<name>A0ABN6U3M1_9NOCA</name>
<evidence type="ECO:0008006" key="3">
    <source>
        <dbReference type="Google" id="ProtNLM"/>
    </source>
</evidence>
<dbReference type="Pfam" id="PF12900">
    <property type="entry name" value="Pyridox_ox_2"/>
    <property type="match status" value="1"/>
</dbReference>
<sequence length="160" mass="17488">MPRCEIMIASNGRVADNGVPARTMVEIDREEALRLLAGVAYGRVVFTRDALPAIRPVNHFVDAGLVIVRTRVTSRLTGTVRADPSVVVAYEADDIDAVTHVGWSVVVTGLARTVTDPERVERYTRLLRPWADAVMDTVIAIEPTIVTGVRLLGEQDQAAR</sequence>
<dbReference type="InterPro" id="IPR024747">
    <property type="entry name" value="Pyridox_Oxase-rel"/>
</dbReference>
<proteinExistence type="predicted"/>
<evidence type="ECO:0000313" key="2">
    <source>
        <dbReference type="Proteomes" id="UP001317870"/>
    </source>
</evidence>
<dbReference type="Proteomes" id="UP001317870">
    <property type="component" value="Chromosome"/>
</dbReference>
<dbReference type="Gene3D" id="2.30.110.10">
    <property type="entry name" value="Electron Transport, Fmn-binding Protein, Chain A"/>
    <property type="match status" value="1"/>
</dbReference>
<reference evidence="1 2" key="1">
    <citation type="submission" date="2022-11" db="EMBL/GenBank/DDBJ databases">
        <title>Genome Sequencing of Nocardia sp. ON39_IFM12276 and assembly.</title>
        <authorList>
            <person name="Shimojima M."/>
            <person name="Toyokawa M."/>
            <person name="Uesaka K."/>
        </authorList>
    </citation>
    <scope>NUCLEOTIDE SEQUENCE [LARGE SCALE GENOMIC DNA]</scope>
    <source>
        <strain evidence="1 2">IFM 12276</strain>
    </source>
</reference>
<dbReference type="EMBL" id="AP026978">
    <property type="protein sequence ID" value="BDT99770.1"/>
    <property type="molecule type" value="Genomic_DNA"/>
</dbReference>
<gene>
    <name evidence="1" type="ORF">IFM12276_27990</name>
</gene>
<dbReference type="InterPro" id="IPR012349">
    <property type="entry name" value="Split_barrel_FMN-bd"/>
</dbReference>
<organism evidence="1 2">
    <name type="scientific">Nocardia sputorum</name>
    <dbReference type="NCBI Taxonomy" id="2984338"/>
    <lineage>
        <taxon>Bacteria</taxon>
        <taxon>Bacillati</taxon>
        <taxon>Actinomycetota</taxon>
        <taxon>Actinomycetes</taxon>
        <taxon>Mycobacteriales</taxon>
        <taxon>Nocardiaceae</taxon>
        <taxon>Nocardia</taxon>
    </lineage>
</organism>
<accession>A0ABN6U3M1</accession>
<protein>
    <recommendedName>
        <fullName evidence="3">Pyridoxamine 5'-phosphate oxidase family protein</fullName>
    </recommendedName>
</protein>
<evidence type="ECO:0000313" key="1">
    <source>
        <dbReference type="EMBL" id="BDT99770.1"/>
    </source>
</evidence>